<feature type="domain" description="TonB-dependent receptor-like beta-barrel" evidence="9">
    <location>
        <begin position="216"/>
        <end position="643"/>
    </location>
</feature>
<evidence type="ECO:0000256" key="3">
    <source>
        <dbReference type="ARBA" id="ARBA00022692"/>
    </source>
</evidence>
<keyword evidence="3" id="KW-0812">Transmembrane</keyword>
<evidence type="ECO:0000256" key="5">
    <source>
        <dbReference type="ARBA" id="ARBA00023065"/>
    </source>
</evidence>
<proteinExistence type="predicted"/>
<keyword evidence="4" id="KW-0732">Signal</keyword>
<dbReference type="PANTHER" id="PTHR30069:SF53">
    <property type="entry name" value="COLICIN I RECEPTOR-RELATED"/>
    <property type="match status" value="1"/>
</dbReference>
<dbReference type="InterPro" id="IPR037066">
    <property type="entry name" value="Plug_dom_sf"/>
</dbReference>
<evidence type="ECO:0000256" key="7">
    <source>
        <dbReference type="ARBA" id="ARBA00023136"/>
    </source>
</evidence>
<evidence type="ECO:0000256" key="1">
    <source>
        <dbReference type="ARBA" id="ARBA00004571"/>
    </source>
</evidence>
<dbReference type="Gene3D" id="2.40.170.20">
    <property type="entry name" value="TonB-dependent receptor, beta-barrel domain"/>
    <property type="match status" value="1"/>
</dbReference>
<dbReference type="InterPro" id="IPR039426">
    <property type="entry name" value="TonB-dep_rcpt-like"/>
</dbReference>
<keyword evidence="2" id="KW-0813">Transport</keyword>
<dbReference type="Pfam" id="PF00593">
    <property type="entry name" value="TonB_dep_Rec_b-barrel"/>
    <property type="match status" value="1"/>
</dbReference>
<feature type="domain" description="TonB-dependent receptor plug" evidence="10">
    <location>
        <begin position="93"/>
        <end position="196"/>
    </location>
</feature>
<dbReference type="GO" id="GO:0006811">
    <property type="term" value="P:monoatomic ion transport"/>
    <property type="evidence" value="ECO:0007669"/>
    <property type="project" value="UniProtKB-KW"/>
</dbReference>
<dbReference type="SUPFAM" id="SSF56935">
    <property type="entry name" value="Porins"/>
    <property type="match status" value="1"/>
</dbReference>
<keyword evidence="6" id="KW-0798">TonB box</keyword>
<keyword evidence="7" id="KW-0472">Membrane</keyword>
<organism evidence="11">
    <name type="scientific">marine metagenome</name>
    <dbReference type="NCBI Taxonomy" id="408172"/>
    <lineage>
        <taxon>unclassified sequences</taxon>
        <taxon>metagenomes</taxon>
        <taxon>ecological metagenomes</taxon>
    </lineage>
</organism>
<evidence type="ECO:0000256" key="2">
    <source>
        <dbReference type="ARBA" id="ARBA00022448"/>
    </source>
</evidence>
<evidence type="ECO:0000259" key="10">
    <source>
        <dbReference type="Pfam" id="PF07715"/>
    </source>
</evidence>
<name>A0A381S314_9ZZZZ</name>
<reference evidence="11" key="1">
    <citation type="submission" date="2018-05" db="EMBL/GenBank/DDBJ databases">
        <authorList>
            <person name="Lanie J.A."/>
            <person name="Ng W.-L."/>
            <person name="Kazmierczak K.M."/>
            <person name="Andrzejewski T.M."/>
            <person name="Davidsen T.M."/>
            <person name="Wayne K.J."/>
            <person name="Tettelin H."/>
            <person name="Glass J.I."/>
            <person name="Rusch D."/>
            <person name="Podicherti R."/>
            <person name="Tsui H.-C.T."/>
            <person name="Winkler M.E."/>
        </authorList>
    </citation>
    <scope>NUCLEOTIDE SEQUENCE</scope>
</reference>
<evidence type="ECO:0000259" key="9">
    <source>
        <dbReference type="Pfam" id="PF00593"/>
    </source>
</evidence>
<sequence length="669" mass="73432">MSASSDNASHWLNYAGKARALFQGKRLPSPETGSNGTHLPFAERRGKIVLVCLSFVRHLLNVAAISTFISGISAFADENIVTEIIVSASRLETTEQPVHVVDMDDAPRPLMAVDTLRGISSVAVSQSGNRGSLTQIRLRGAEANHVMVLIDGVQANDPAIGSEFNFGTLYGIGITRIEVLNGPQSAVHGSDALAGVIFIDTTPVADRSAAYLGIGTAQTVTSSIDFARVKSNGYISTSIGGIKSDGTNVSLIGDENDAFRNNNLNFNAQHSVANWTVKLTSRLTRSQTDFDPTPYPAFVPIDGDLRNDTDLRLIGVSGIWDGSDYWTPNIHLATTRARLSNVSGGAISDGSIGKRHNVTFSNNFRLWNDRRLNVTVGHHSEELLRHGVRNVYGDPNQNQQTQSSNIAAEYLYTEPPITASVSIRRDHHSLFNDATTFGISGSVVLRSTKWFARIASGFKNPTFTERFGYTPDTFIGNPDLTPESSKEFQFGVHRSWRVTDLSLVYFNANLKDEIDGFVYDSVNMGFTARNMAARSHRSGIEATVEIERGSHSLDANYSVIKSTESGLREVRRPRTLGRINYTFRVGERWTLAARITHTGSQIDTDFSTYPGTRRRLDPYQQVNAGMTFSVSPQLQLQLFVENLFNVKTQDVFGYRNPGTTIQIGIHASL</sequence>
<evidence type="ECO:0008006" key="12">
    <source>
        <dbReference type="Google" id="ProtNLM"/>
    </source>
</evidence>
<comment type="subcellular location">
    <subcellularLocation>
        <location evidence="1">Cell outer membrane</location>
        <topology evidence="1">Multi-pass membrane protein</topology>
    </subcellularLocation>
</comment>
<keyword evidence="5" id="KW-0406">Ion transport</keyword>
<dbReference type="PROSITE" id="PS52016">
    <property type="entry name" value="TONB_DEPENDENT_REC_3"/>
    <property type="match status" value="1"/>
</dbReference>
<keyword evidence="8" id="KW-0998">Cell outer membrane</keyword>
<evidence type="ECO:0000256" key="8">
    <source>
        <dbReference type="ARBA" id="ARBA00023237"/>
    </source>
</evidence>
<dbReference type="Pfam" id="PF07715">
    <property type="entry name" value="Plug"/>
    <property type="match status" value="1"/>
</dbReference>
<evidence type="ECO:0000313" key="11">
    <source>
        <dbReference type="EMBL" id="SUZ96627.1"/>
    </source>
</evidence>
<dbReference type="PANTHER" id="PTHR30069">
    <property type="entry name" value="TONB-DEPENDENT OUTER MEMBRANE RECEPTOR"/>
    <property type="match status" value="1"/>
</dbReference>
<dbReference type="GO" id="GO:0009279">
    <property type="term" value="C:cell outer membrane"/>
    <property type="evidence" value="ECO:0007669"/>
    <property type="project" value="UniProtKB-SubCell"/>
</dbReference>
<dbReference type="InterPro" id="IPR012910">
    <property type="entry name" value="Plug_dom"/>
</dbReference>
<dbReference type="EMBL" id="UINC01002433">
    <property type="protein sequence ID" value="SUZ96627.1"/>
    <property type="molecule type" value="Genomic_DNA"/>
</dbReference>
<evidence type="ECO:0000256" key="4">
    <source>
        <dbReference type="ARBA" id="ARBA00022729"/>
    </source>
</evidence>
<accession>A0A381S314</accession>
<gene>
    <name evidence="11" type="ORF">METZ01_LOCUS49481</name>
</gene>
<dbReference type="GO" id="GO:0015889">
    <property type="term" value="P:cobalamin transport"/>
    <property type="evidence" value="ECO:0007669"/>
    <property type="project" value="TreeGrafter"/>
</dbReference>
<dbReference type="InterPro" id="IPR036942">
    <property type="entry name" value="Beta-barrel_TonB_sf"/>
</dbReference>
<protein>
    <recommendedName>
        <fullName evidence="12">TonB-dependent receptor plug domain-containing protein</fullName>
    </recommendedName>
</protein>
<dbReference type="AlphaFoldDB" id="A0A381S314"/>
<dbReference type="InterPro" id="IPR000531">
    <property type="entry name" value="Beta-barrel_TonB"/>
</dbReference>
<evidence type="ECO:0000256" key="6">
    <source>
        <dbReference type="ARBA" id="ARBA00023077"/>
    </source>
</evidence>
<dbReference type="Gene3D" id="2.170.130.10">
    <property type="entry name" value="TonB-dependent receptor, plug domain"/>
    <property type="match status" value="1"/>
</dbReference>